<dbReference type="InterPro" id="IPR008921">
    <property type="entry name" value="DNA_pol3_clamp-load_cplx_C"/>
</dbReference>
<evidence type="ECO:0000256" key="1">
    <source>
        <dbReference type="ARBA" id="ARBA00012417"/>
    </source>
</evidence>
<dbReference type="EMBL" id="CACSIO010000056">
    <property type="protein sequence ID" value="CAA0123937.1"/>
    <property type="molecule type" value="Genomic_DNA"/>
</dbReference>
<dbReference type="GO" id="GO:0003677">
    <property type="term" value="F:DNA binding"/>
    <property type="evidence" value="ECO:0007669"/>
    <property type="project" value="InterPro"/>
</dbReference>
<evidence type="ECO:0000313" key="13">
    <source>
        <dbReference type="Proteomes" id="UP000441399"/>
    </source>
</evidence>
<dbReference type="PANTHER" id="PTHR34388:SF1">
    <property type="entry name" value="DNA POLYMERASE III SUBUNIT DELTA"/>
    <property type="match status" value="1"/>
</dbReference>
<dbReference type="OrthoDB" id="9770982at2"/>
<gene>
    <name evidence="12" type="primary">holA</name>
    <name evidence="12" type="ORF">OPDIPICF_02917</name>
</gene>
<dbReference type="GO" id="GO:0006261">
    <property type="term" value="P:DNA-templated DNA replication"/>
    <property type="evidence" value="ECO:0007669"/>
    <property type="project" value="TreeGrafter"/>
</dbReference>
<dbReference type="NCBIfam" id="TIGR01128">
    <property type="entry name" value="holA"/>
    <property type="match status" value="1"/>
</dbReference>
<dbReference type="CDD" id="cd18138">
    <property type="entry name" value="HLD_clamp_pol_III_delta"/>
    <property type="match status" value="1"/>
</dbReference>
<keyword evidence="6" id="KW-0239">DNA-directed DNA polymerase</keyword>
<dbReference type="Gene3D" id="1.10.8.60">
    <property type="match status" value="1"/>
</dbReference>
<dbReference type="Proteomes" id="UP000441399">
    <property type="component" value="Unassembled WGS sequence"/>
</dbReference>
<feature type="domain" description="DNA polymerase III subunit delta C-terminal" evidence="11">
    <location>
        <begin position="214"/>
        <end position="329"/>
    </location>
</feature>
<dbReference type="GO" id="GO:0009360">
    <property type="term" value="C:DNA polymerase III complex"/>
    <property type="evidence" value="ECO:0007669"/>
    <property type="project" value="UniProtKB-UniRule"/>
</dbReference>
<evidence type="ECO:0000256" key="2">
    <source>
        <dbReference type="ARBA" id="ARBA00017703"/>
    </source>
</evidence>
<dbReference type="InterPro" id="IPR005790">
    <property type="entry name" value="DNA_polIII_delta"/>
</dbReference>
<dbReference type="SUPFAM" id="SSF52540">
    <property type="entry name" value="P-loop containing nucleoside triphosphate hydrolases"/>
    <property type="match status" value="1"/>
</dbReference>
<dbReference type="GO" id="GO:0003887">
    <property type="term" value="F:DNA-directed DNA polymerase activity"/>
    <property type="evidence" value="ECO:0007669"/>
    <property type="project" value="UniProtKB-UniRule"/>
</dbReference>
<dbReference type="Pfam" id="PF06144">
    <property type="entry name" value="DNA_pol3_delta"/>
    <property type="match status" value="1"/>
</dbReference>
<dbReference type="EC" id="2.7.7.7" evidence="1 9"/>
<evidence type="ECO:0000256" key="7">
    <source>
        <dbReference type="ARBA" id="ARBA00034754"/>
    </source>
</evidence>
<dbReference type="InterPro" id="IPR010372">
    <property type="entry name" value="DNA_pol3_delta_N"/>
</dbReference>
<evidence type="ECO:0000313" key="12">
    <source>
        <dbReference type="EMBL" id="CAA0123937.1"/>
    </source>
</evidence>
<keyword evidence="13" id="KW-1185">Reference proteome</keyword>
<proteinExistence type="inferred from homology"/>
<protein>
    <recommendedName>
        <fullName evidence="2 9">DNA polymerase III subunit delta</fullName>
        <ecNumber evidence="1 9">2.7.7.7</ecNumber>
    </recommendedName>
</protein>
<dbReference type="InterPro" id="IPR032780">
    <property type="entry name" value="DNA_pol3_delt_C"/>
</dbReference>
<dbReference type="Gene3D" id="3.40.50.300">
    <property type="entry name" value="P-loop containing nucleotide triphosphate hydrolases"/>
    <property type="match status" value="1"/>
</dbReference>
<evidence type="ECO:0000259" key="11">
    <source>
        <dbReference type="Pfam" id="PF14840"/>
    </source>
</evidence>
<dbReference type="InterPro" id="IPR027417">
    <property type="entry name" value="P-loop_NTPase"/>
</dbReference>
<organism evidence="12 13">
    <name type="scientific">BD1-7 clade bacterium</name>
    <dbReference type="NCBI Taxonomy" id="2029982"/>
    <lineage>
        <taxon>Bacteria</taxon>
        <taxon>Pseudomonadati</taxon>
        <taxon>Pseudomonadota</taxon>
        <taxon>Gammaproteobacteria</taxon>
        <taxon>Cellvibrionales</taxon>
        <taxon>Spongiibacteraceae</taxon>
        <taxon>BD1-7 clade</taxon>
    </lineage>
</organism>
<dbReference type="Gene3D" id="1.20.272.10">
    <property type="match status" value="1"/>
</dbReference>
<evidence type="ECO:0000256" key="6">
    <source>
        <dbReference type="ARBA" id="ARBA00022932"/>
    </source>
</evidence>
<accession>A0A5S9QW62</accession>
<evidence type="ECO:0000256" key="5">
    <source>
        <dbReference type="ARBA" id="ARBA00022705"/>
    </source>
</evidence>
<dbReference type="AlphaFoldDB" id="A0A5S9QW62"/>
<feature type="domain" description="DNA polymerase III delta N-terminal" evidence="10">
    <location>
        <begin position="20"/>
        <end position="131"/>
    </location>
</feature>
<reference evidence="12 13" key="1">
    <citation type="submission" date="2019-11" db="EMBL/GenBank/DDBJ databases">
        <authorList>
            <person name="Holert J."/>
        </authorList>
    </citation>
    <scope>NUCLEOTIDE SEQUENCE [LARGE SCALE GENOMIC DNA]</scope>
    <source>
        <strain evidence="12">SB11_3</strain>
    </source>
</reference>
<keyword evidence="5" id="KW-0235">DNA replication</keyword>
<keyword evidence="3 12" id="KW-0808">Transferase</keyword>
<dbReference type="SUPFAM" id="SSF48019">
    <property type="entry name" value="post-AAA+ oligomerization domain-like"/>
    <property type="match status" value="1"/>
</dbReference>
<comment type="catalytic activity">
    <reaction evidence="8">
        <text>DNA(n) + a 2'-deoxyribonucleoside 5'-triphosphate = DNA(n+1) + diphosphate</text>
        <dbReference type="Rhea" id="RHEA:22508"/>
        <dbReference type="Rhea" id="RHEA-COMP:17339"/>
        <dbReference type="Rhea" id="RHEA-COMP:17340"/>
        <dbReference type="ChEBI" id="CHEBI:33019"/>
        <dbReference type="ChEBI" id="CHEBI:61560"/>
        <dbReference type="ChEBI" id="CHEBI:173112"/>
        <dbReference type="EC" id="2.7.7.7"/>
    </reaction>
</comment>
<name>A0A5S9QW62_9GAMM</name>
<evidence type="ECO:0000256" key="8">
    <source>
        <dbReference type="ARBA" id="ARBA00049244"/>
    </source>
</evidence>
<evidence type="ECO:0000259" key="10">
    <source>
        <dbReference type="Pfam" id="PF06144"/>
    </source>
</evidence>
<keyword evidence="4 12" id="KW-0548">Nucleotidyltransferase</keyword>
<comment type="similarity">
    <text evidence="7">Belongs to the DNA polymerase HolA subunit family.</text>
</comment>
<evidence type="ECO:0000256" key="4">
    <source>
        <dbReference type="ARBA" id="ARBA00022695"/>
    </source>
</evidence>
<evidence type="ECO:0000256" key="9">
    <source>
        <dbReference type="NCBIfam" id="TIGR01128"/>
    </source>
</evidence>
<dbReference type="PANTHER" id="PTHR34388">
    <property type="entry name" value="DNA POLYMERASE III SUBUNIT DELTA"/>
    <property type="match status" value="1"/>
</dbReference>
<dbReference type="Pfam" id="PF14840">
    <property type="entry name" value="DNA_pol3_delt_C"/>
    <property type="match status" value="1"/>
</dbReference>
<sequence>MKIQANQLRKSLKQQLAPIYLVSGDETLIVEQCCDDIRKACRDNGFQEREVHHLESGFSWDDFVQSANSMSLFADRKLMELRCKTTKLGDAGSKAIVRYLDQINPDTIVCIVMPKLDASTQRGKWYKTIESAGVSIPVWPVERQQMPGWIQQRLAEKGIQATDDAVTFLADNVEGNLLAASQEVEKLSLMDLSGTIDLETMSDAVSNMSRYTVFNLVDRCLAGDIRASLKTLNGLRGEGVEPTLVLWSLSRELRVLHNLQDLVKDGQTIDLAMKNQRIFKNRLNVTRHATQRLSLAKIQQLLRFCRNIDQVIKGQASGNIWMMLEQLTLQTSR</sequence>
<evidence type="ECO:0000256" key="3">
    <source>
        <dbReference type="ARBA" id="ARBA00022679"/>
    </source>
</evidence>